<evidence type="ECO:0000313" key="2">
    <source>
        <dbReference type="Proteomes" id="UP000663838"/>
    </source>
</evidence>
<dbReference type="Proteomes" id="UP000663838">
    <property type="component" value="Unassembled WGS sequence"/>
</dbReference>
<sequence>MVNFNSIEAYADGKTYRTRRGAFKWLSQKIHGPDAHRARLNDYFSTGPIQKAIVKKEHLRHGEVTARVERLARVINDRGLGNDDAGHIVACSLGGKMIDINLLPQNKHLNRGLQGNYLLWRELERCMHFWVNSLPEECNPRLSYQMLLRYGDEENPHRPDKFEYNIQFELDDEESDATENEDTDQIRDGRHLFNVATVVLECPIEEASKLEPRIKSEIAFMSKKVKRHA</sequence>
<proteinExistence type="predicted"/>
<protein>
    <submittedName>
        <fullName evidence="1">Uncharacterized protein</fullName>
    </submittedName>
</protein>
<dbReference type="EMBL" id="CAJOBS010007965">
    <property type="protein sequence ID" value="CAF4925943.1"/>
    <property type="molecule type" value="Genomic_DNA"/>
</dbReference>
<evidence type="ECO:0000313" key="1">
    <source>
        <dbReference type="EMBL" id="CAF4925943.1"/>
    </source>
</evidence>
<accession>A0A821WFA0</accession>
<reference evidence="1" key="1">
    <citation type="submission" date="2021-02" db="EMBL/GenBank/DDBJ databases">
        <authorList>
            <person name="Nowell W R."/>
        </authorList>
    </citation>
    <scope>NUCLEOTIDE SEQUENCE</scope>
</reference>
<dbReference type="AlphaFoldDB" id="A0A821WFA0"/>
<gene>
    <name evidence="1" type="ORF">TOA249_LOCUS32436</name>
</gene>
<name>A0A821WFA0_9BILA</name>
<comment type="caution">
    <text evidence="1">The sequence shown here is derived from an EMBL/GenBank/DDBJ whole genome shotgun (WGS) entry which is preliminary data.</text>
</comment>
<organism evidence="1 2">
    <name type="scientific">Rotaria socialis</name>
    <dbReference type="NCBI Taxonomy" id="392032"/>
    <lineage>
        <taxon>Eukaryota</taxon>
        <taxon>Metazoa</taxon>
        <taxon>Spiralia</taxon>
        <taxon>Gnathifera</taxon>
        <taxon>Rotifera</taxon>
        <taxon>Eurotatoria</taxon>
        <taxon>Bdelloidea</taxon>
        <taxon>Philodinida</taxon>
        <taxon>Philodinidae</taxon>
        <taxon>Rotaria</taxon>
    </lineage>
</organism>